<keyword evidence="5 6" id="KW-0472">Membrane</keyword>
<feature type="transmembrane region" description="Helical" evidence="6">
    <location>
        <begin position="155"/>
        <end position="174"/>
    </location>
</feature>
<feature type="transmembrane region" description="Helical" evidence="6">
    <location>
        <begin position="12"/>
        <end position="44"/>
    </location>
</feature>
<comment type="subcellular location">
    <subcellularLocation>
        <location evidence="1">Membrane</location>
        <topology evidence="1">Multi-pass membrane protein</topology>
    </subcellularLocation>
</comment>
<dbReference type="RefSeq" id="WP_085932697.1">
    <property type="nucleotide sequence ID" value="NZ_FUWJ01000001.1"/>
</dbReference>
<evidence type="ECO:0000256" key="6">
    <source>
        <dbReference type="SAM" id="Phobius"/>
    </source>
</evidence>
<dbReference type="PANTHER" id="PTHR21716">
    <property type="entry name" value="TRANSMEMBRANE PROTEIN"/>
    <property type="match status" value="1"/>
</dbReference>
<protein>
    <submittedName>
        <fullName evidence="7">Predicted PurR-regulated permease PerM</fullName>
    </submittedName>
</protein>
<accession>A0A1T4KKY9</accession>
<keyword evidence="3 6" id="KW-0812">Transmembrane</keyword>
<sequence>MSRPAAVNRWRFWLVVATAFVLGLWLLNDILLPFVVGAVVAYFFDPLVTRLQRQGLSRTWATTTVTILAALIAIGVGFAIVPPLFGQVEGLVTKAPEYVVQVATRIQPMVEPIRGRLGLEPLSLHDLQAQATQWAGEALSILGGVAGRVAQRSAAIINVLGLLFLTPVVTFYLLRDWEKVLAAIDSGLPLDHAQTVRRLAREANAAVAGYLRGQALVCVALGTVYGVGLSLVGLQFGFVIGLIAGLISFIPFVGTLVGATMALGMALAQFPPDWISVIKVAVVFVIGHLLEGNVLSPKLVGDRVGLHPVWIMFALLAGGSLFGFVGVLVAVPTAAVAGVVVRHLFERYRASALYRGADGE</sequence>
<dbReference type="EMBL" id="FUWJ01000001">
    <property type="protein sequence ID" value="SJZ43065.1"/>
    <property type="molecule type" value="Genomic_DNA"/>
</dbReference>
<evidence type="ECO:0000256" key="5">
    <source>
        <dbReference type="ARBA" id="ARBA00023136"/>
    </source>
</evidence>
<keyword evidence="4 6" id="KW-1133">Transmembrane helix</keyword>
<evidence type="ECO:0000313" key="7">
    <source>
        <dbReference type="EMBL" id="SJZ43065.1"/>
    </source>
</evidence>
<dbReference type="Proteomes" id="UP000190092">
    <property type="component" value="Unassembled WGS sequence"/>
</dbReference>
<dbReference type="STRING" id="225324.SAMN02745126_01022"/>
<keyword evidence="8" id="KW-1185">Reference proteome</keyword>
<feature type="transmembrane region" description="Helical" evidence="6">
    <location>
        <begin position="310"/>
        <end position="341"/>
    </location>
</feature>
<evidence type="ECO:0000313" key="8">
    <source>
        <dbReference type="Proteomes" id="UP000190092"/>
    </source>
</evidence>
<feature type="transmembrane region" description="Helical" evidence="6">
    <location>
        <begin position="274"/>
        <end position="290"/>
    </location>
</feature>
<dbReference type="PANTHER" id="PTHR21716:SF64">
    <property type="entry name" value="AI-2 TRANSPORT PROTEIN TQSA"/>
    <property type="match status" value="1"/>
</dbReference>
<dbReference type="AlphaFoldDB" id="A0A1T4KKY9"/>
<comment type="similarity">
    <text evidence="2">Belongs to the autoinducer-2 exporter (AI-2E) (TC 2.A.86) family.</text>
</comment>
<evidence type="ECO:0000256" key="2">
    <source>
        <dbReference type="ARBA" id="ARBA00009773"/>
    </source>
</evidence>
<gene>
    <name evidence="7" type="ORF">SAMN02745126_01022</name>
</gene>
<feature type="transmembrane region" description="Helical" evidence="6">
    <location>
        <begin position="242"/>
        <end position="267"/>
    </location>
</feature>
<evidence type="ECO:0000256" key="3">
    <source>
        <dbReference type="ARBA" id="ARBA00022692"/>
    </source>
</evidence>
<dbReference type="GO" id="GO:0016020">
    <property type="term" value="C:membrane"/>
    <property type="evidence" value="ECO:0007669"/>
    <property type="project" value="UniProtKB-SubCell"/>
</dbReference>
<proteinExistence type="inferred from homology"/>
<dbReference type="OrthoDB" id="5792512at2"/>
<dbReference type="GO" id="GO:0055085">
    <property type="term" value="P:transmembrane transport"/>
    <property type="evidence" value="ECO:0007669"/>
    <property type="project" value="TreeGrafter"/>
</dbReference>
<feature type="transmembrane region" description="Helical" evidence="6">
    <location>
        <begin position="65"/>
        <end position="85"/>
    </location>
</feature>
<feature type="transmembrane region" description="Helical" evidence="6">
    <location>
        <begin position="215"/>
        <end position="236"/>
    </location>
</feature>
<evidence type="ECO:0000256" key="1">
    <source>
        <dbReference type="ARBA" id="ARBA00004141"/>
    </source>
</evidence>
<reference evidence="8" key="1">
    <citation type="submission" date="2017-02" db="EMBL/GenBank/DDBJ databases">
        <authorList>
            <person name="Varghese N."/>
            <person name="Submissions S."/>
        </authorList>
    </citation>
    <scope>NUCLEOTIDE SEQUENCE [LARGE SCALE GENOMIC DNA]</scope>
    <source>
        <strain evidence="8">ATCC 27094</strain>
    </source>
</reference>
<evidence type="ECO:0000256" key="4">
    <source>
        <dbReference type="ARBA" id="ARBA00022989"/>
    </source>
</evidence>
<dbReference type="InterPro" id="IPR002549">
    <property type="entry name" value="AI-2E-like"/>
</dbReference>
<organism evidence="7 8">
    <name type="scientific">Enhydrobacter aerosaccus</name>
    <dbReference type="NCBI Taxonomy" id="225324"/>
    <lineage>
        <taxon>Bacteria</taxon>
        <taxon>Pseudomonadati</taxon>
        <taxon>Pseudomonadota</taxon>
        <taxon>Alphaproteobacteria</taxon>
        <taxon>Hyphomicrobiales</taxon>
        <taxon>Enhydrobacter</taxon>
    </lineage>
</organism>
<name>A0A1T4KKY9_9HYPH</name>
<dbReference type="Pfam" id="PF01594">
    <property type="entry name" value="AI-2E_transport"/>
    <property type="match status" value="1"/>
</dbReference>